<name>A0A9R1SAG5_TRITD</name>
<feature type="transmembrane region" description="Helical" evidence="2">
    <location>
        <begin position="203"/>
        <end position="221"/>
    </location>
</feature>
<feature type="transmembrane region" description="Helical" evidence="2">
    <location>
        <begin position="381"/>
        <end position="399"/>
    </location>
</feature>
<feature type="transmembrane region" description="Helical" evidence="2">
    <location>
        <begin position="171"/>
        <end position="191"/>
    </location>
</feature>
<feature type="transmembrane region" description="Helical" evidence="2">
    <location>
        <begin position="122"/>
        <end position="138"/>
    </location>
</feature>
<accession>A0A9R1SAG5</accession>
<feature type="domain" description="PGG" evidence="3">
    <location>
        <begin position="297"/>
        <end position="403"/>
    </location>
</feature>
<keyword evidence="2" id="KW-1133">Transmembrane helix</keyword>
<dbReference type="PANTHER" id="PTHR24177">
    <property type="entry name" value="CASKIN"/>
    <property type="match status" value="1"/>
</dbReference>
<evidence type="ECO:0000256" key="2">
    <source>
        <dbReference type="SAM" id="Phobius"/>
    </source>
</evidence>
<reference evidence="4 5" key="1">
    <citation type="submission" date="2017-09" db="EMBL/GenBank/DDBJ databases">
        <authorList>
            <consortium name="International Durum Wheat Genome Sequencing Consortium (IDWGSC)"/>
            <person name="Milanesi L."/>
        </authorList>
    </citation>
    <scope>NUCLEOTIDE SEQUENCE [LARGE SCALE GENOMIC DNA]</scope>
    <source>
        <strain evidence="5">cv. Svevo</strain>
    </source>
</reference>
<gene>
    <name evidence="4" type="ORF">TRITD_3Bv1G277920</name>
</gene>
<evidence type="ECO:0000256" key="1">
    <source>
        <dbReference type="SAM" id="MobiDB-lite"/>
    </source>
</evidence>
<feature type="compositionally biased region" description="Acidic residues" evidence="1">
    <location>
        <begin position="265"/>
        <end position="277"/>
    </location>
</feature>
<feature type="transmembrane region" description="Helical" evidence="2">
    <location>
        <begin position="346"/>
        <end position="369"/>
    </location>
</feature>
<proteinExistence type="predicted"/>
<feature type="region of interest" description="Disordered" evidence="1">
    <location>
        <begin position="265"/>
        <end position="287"/>
    </location>
</feature>
<feature type="transmembrane region" description="Helical" evidence="2">
    <location>
        <begin position="411"/>
        <end position="428"/>
    </location>
</feature>
<feature type="domain" description="PGG" evidence="3">
    <location>
        <begin position="117"/>
        <end position="225"/>
    </location>
</feature>
<feature type="compositionally biased region" description="Basic and acidic residues" evidence="1">
    <location>
        <begin position="278"/>
        <end position="287"/>
    </location>
</feature>
<dbReference type="Proteomes" id="UP000324705">
    <property type="component" value="Chromosome 3B"/>
</dbReference>
<dbReference type="Pfam" id="PF13962">
    <property type="entry name" value="PGG"/>
    <property type="match status" value="3"/>
</dbReference>
<feature type="domain" description="PGG" evidence="3">
    <location>
        <begin position="2"/>
        <end position="68"/>
    </location>
</feature>
<feature type="transmembrane region" description="Helical" evidence="2">
    <location>
        <begin position="47"/>
        <end position="65"/>
    </location>
</feature>
<protein>
    <recommendedName>
        <fullName evidence="3">PGG domain-containing protein</fullName>
    </recommendedName>
</protein>
<dbReference type="InterPro" id="IPR026961">
    <property type="entry name" value="PGG_dom"/>
</dbReference>
<evidence type="ECO:0000259" key="3">
    <source>
        <dbReference type="Pfam" id="PF13962"/>
    </source>
</evidence>
<dbReference type="AlphaFoldDB" id="A0A9R1SAG5"/>
<organism evidence="4 5">
    <name type="scientific">Triticum turgidum subsp. durum</name>
    <name type="common">Durum wheat</name>
    <name type="synonym">Triticum durum</name>
    <dbReference type="NCBI Taxonomy" id="4567"/>
    <lineage>
        <taxon>Eukaryota</taxon>
        <taxon>Viridiplantae</taxon>
        <taxon>Streptophyta</taxon>
        <taxon>Embryophyta</taxon>
        <taxon>Tracheophyta</taxon>
        <taxon>Spermatophyta</taxon>
        <taxon>Magnoliopsida</taxon>
        <taxon>Liliopsida</taxon>
        <taxon>Poales</taxon>
        <taxon>Poaceae</taxon>
        <taxon>BOP clade</taxon>
        <taxon>Pooideae</taxon>
        <taxon>Triticodae</taxon>
        <taxon>Triticeae</taxon>
        <taxon>Triticinae</taxon>
        <taxon>Triticum</taxon>
    </lineage>
</organism>
<keyword evidence="2" id="KW-0812">Transmembrane</keyword>
<keyword evidence="2" id="KW-0472">Membrane</keyword>
<evidence type="ECO:0000313" key="5">
    <source>
        <dbReference type="Proteomes" id="UP000324705"/>
    </source>
</evidence>
<dbReference type="Gramene" id="TRITD3Bv1G277920.2">
    <property type="protein sequence ID" value="TRITD3Bv1G277920.2"/>
    <property type="gene ID" value="TRITD3Bv1G277920"/>
</dbReference>
<keyword evidence="5" id="KW-1185">Reference proteome</keyword>
<dbReference type="EMBL" id="LT934116">
    <property type="protein sequence ID" value="VAH86362.1"/>
    <property type="molecule type" value="Genomic_DNA"/>
</dbReference>
<feature type="transmembrane region" description="Helical" evidence="2">
    <location>
        <begin position="233"/>
        <end position="256"/>
    </location>
</feature>
<sequence length="465" mass="51051">MAGDPILLSTNAGRYKAFFYCNTVAFAASLLAIFLAQKSYLNEHHALQAAMILDLLGLIVAYAIGSCRDQISSMYAVGIAGAAVVYVVVHVQYFTLGSEDEAPVVLKKIKDDALVDKKGHRFLLFAILVASITYQAGLTPPGGFLLQDDIQSGHRAGDPVLLHNYPRRYKVFFYCNSVSFMLSTVLILLLVNPNMYRPAIRSHALSLCSAVSFICLIGAFAAGSTQHLKTSLYIFVLAAVAFLLCLLLLLTIYLLGWTTEEEEERMSENEDANMENEDAGKKNEVTDKENEVTDMEKKIYLMTLAILVGSVTYQSGLDPPGGSWQSTGDGHDAGNPVMHDNRRNRYLTFLYGNSTSFVASIYLIGLLLFSMSPRCNWLKMAIEPTVVAQFLGFLVAYAAGSSRQWKTSAHVGTLVIAVLAYVATHVMLSNCRRRARKGTKDKCLSHSEFKVNSVIHVGCSSVPTF</sequence>
<feature type="transmembrane region" description="Helical" evidence="2">
    <location>
        <begin position="71"/>
        <end position="89"/>
    </location>
</feature>
<evidence type="ECO:0000313" key="4">
    <source>
        <dbReference type="EMBL" id="VAH86362.1"/>
    </source>
</evidence>
<dbReference type="GO" id="GO:0016020">
    <property type="term" value="C:membrane"/>
    <property type="evidence" value="ECO:0007669"/>
    <property type="project" value="TreeGrafter"/>
</dbReference>
<dbReference type="PANTHER" id="PTHR24177:SF432">
    <property type="entry name" value="OS06G0286146 PROTEIN"/>
    <property type="match status" value="1"/>
</dbReference>
<feature type="transmembrane region" description="Helical" evidence="2">
    <location>
        <begin position="17"/>
        <end position="35"/>
    </location>
</feature>